<dbReference type="InterPro" id="IPR023214">
    <property type="entry name" value="HAD_sf"/>
</dbReference>
<dbReference type="Pfam" id="PF00702">
    <property type="entry name" value="Hydrolase"/>
    <property type="match status" value="1"/>
</dbReference>
<evidence type="ECO:0000313" key="1">
    <source>
        <dbReference type="EMBL" id="MBK5898095.1"/>
    </source>
</evidence>
<dbReference type="PANTHER" id="PTHR43611:SF3">
    <property type="entry name" value="FLAVIN MONONUCLEOTIDE HYDROLASE 1, CHLOROPLATIC"/>
    <property type="match status" value="1"/>
</dbReference>
<dbReference type="NCBIfam" id="TIGR01509">
    <property type="entry name" value="HAD-SF-IA-v3"/>
    <property type="match status" value="1"/>
</dbReference>
<name>A0ABS1J217_9FIRM</name>
<dbReference type="Gene3D" id="1.10.150.240">
    <property type="entry name" value="Putative phosphatase, domain 2"/>
    <property type="match status" value="1"/>
</dbReference>
<dbReference type="SFLD" id="SFLDS00003">
    <property type="entry name" value="Haloacid_Dehalogenase"/>
    <property type="match status" value="1"/>
</dbReference>
<dbReference type="PRINTS" id="PR00413">
    <property type="entry name" value="HADHALOGNASE"/>
</dbReference>
<comment type="caution">
    <text evidence="1">The sequence shown here is derived from an EMBL/GenBank/DDBJ whole genome shotgun (WGS) entry which is preliminary data.</text>
</comment>
<proteinExistence type="predicted"/>
<dbReference type="InterPro" id="IPR036412">
    <property type="entry name" value="HAD-like_sf"/>
</dbReference>
<protein>
    <submittedName>
        <fullName evidence="1">HAD family phosphatase</fullName>
    </submittedName>
</protein>
<dbReference type="CDD" id="cd02603">
    <property type="entry name" value="HAD_sEH-N_like"/>
    <property type="match status" value="1"/>
</dbReference>
<dbReference type="SFLD" id="SFLDG01129">
    <property type="entry name" value="C1.5:_HAD__Beta-PGM__Phosphata"/>
    <property type="match status" value="1"/>
</dbReference>
<accession>A0ABS1J217</accession>
<dbReference type="RefSeq" id="WP_208429535.1">
    <property type="nucleotide sequence ID" value="NZ_JAEPRJ010000001.1"/>
</dbReference>
<dbReference type="Proteomes" id="UP000604730">
    <property type="component" value="Unassembled WGS sequence"/>
</dbReference>
<dbReference type="Gene3D" id="3.40.50.1000">
    <property type="entry name" value="HAD superfamily/HAD-like"/>
    <property type="match status" value="1"/>
</dbReference>
<dbReference type="SUPFAM" id="SSF56784">
    <property type="entry name" value="HAD-like"/>
    <property type="match status" value="1"/>
</dbReference>
<reference evidence="1 2" key="1">
    <citation type="submission" date="2021-01" db="EMBL/GenBank/DDBJ databases">
        <title>Isolation and description of Catonella massiliensis sp. nov., a novel Catonella species, isolated from a stable periodontitis subject.</title>
        <authorList>
            <person name="Antezack A."/>
            <person name="Boxberger M."/>
            <person name="La Scola B."/>
            <person name="Monnet-Corti V."/>
        </authorList>
    </citation>
    <scope>NUCLEOTIDE SEQUENCE [LARGE SCALE GENOMIC DNA]</scope>
    <source>
        <strain evidence="1 2">Marseille-Q4567</strain>
    </source>
</reference>
<evidence type="ECO:0000313" key="2">
    <source>
        <dbReference type="Proteomes" id="UP000604730"/>
    </source>
</evidence>
<dbReference type="InterPro" id="IPR023198">
    <property type="entry name" value="PGP-like_dom2"/>
</dbReference>
<dbReference type="InterPro" id="IPR006439">
    <property type="entry name" value="HAD-SF_hydro_IA"/>
</dbReference>
<gene>
    <name evidence="1" type="ORF">JJN12_09960</name>
</gene>
<keyword evidence="2" id="KW-1185">Reference proteome</keyword>
<organism evidence="1 2">
    <name type="scientific">Catonella massiliensis</name>
    <dbReference type="NCBI Taxonomy" id="2799636"/>
    <lineage>
        <taxon>Bacteria</taxon>
        <taxon>Bacillati</taxon>
        <taxon>Bacillota</taxon>
        <taxon>Clostridia</taxon>
        <taxon>Lachnospirales</taxon>
        <taxon>Lachnospiraceae</taxon>
        <taxon>Catonella</taxon>
    </lineage>
</organism>
<dbReference type="PANTHER" id="PTHR43611">
    <property type="entry name" value="ALPHA-D-GLUCOSE 1-PHOSPHATE PHOSPHATASE"/>
    <property type="match status" value="1"/>
</dbReference>
<dbReference type="EMBL" id="JAEPRJ010000001">
    <property type="protein sequence ID" value="MBK5898095.1"/>
    <property type="molecule type" value="Genomic_DNA"/>
</dbReference>
<sequence length="201" mass="23550">MYKNMLFDMGNVIMDFSPDYILSMYTKDVKLINYLKYKIVYTRAWADADKGVLSEEEVYEEIIKDLEEKYHPLAKDVLSTWYVHKTESKEMLELMKDLKNKGYKLYLCSNAAESFHKYEDKIEAFKILDAKIVSADIKEVKPDRAFFDYVLNTYNLKAEECFFIDDLANNVKGAYECGIDGYQYNGNAGLLRKFMERVGIL</sequence>